<dbReference type="InterPro" id="IPR000504">
    <property type="entry name" value="RRM_dom"/>
</dbReference>
<keyword evidence="1 2" id="KW-0694">RNA-binding</keyword>
<dbReference type="CDD" id="cd00590">
    <property type="entry name" value="RRM_SF"/>
    <property type="match status" value="1"/>
</dbReference>
<sequence length="426" mass="47045">MSTHTLARQVPINNTIQVNVAPGDETGLYHILISNLPWQTSWQQVKDHVRTVCSAVERVEIFNESTAGWISVRGRENFDAAMHLLETTPFNGRPLWVDGRNAKAEMPIRRLVNTPEMLAPTSRSPHTPRSAPQVPQYPAATSPMMMSPTASDYSHVSRLVISRQHGSYLLDQWSSGGPVSMISSPTATYGLQSAPMMMTHAHNDFGAWNSATEYTYGEPSTALLSYPTDINYQCPPTAYYGNDLVYSPRQDSGSTRPQTDQYNAQGIVETVFRKIHIKGLPNWAQSEQIKGLLRSRCAFTGGEVKHISVPTSSKGGNRGYATVVFLSSGCATRAFQKLDGHKFDGKRLEVKITKEGVSKDEEDRHKHHSSKKHRDEKEKKGSSSKSSEPPEEKKDKAIRKGVIIANGSSIKPGGSTKKSSHSNDHT</sequence>
<evidence type="ECO:0000259" key="4">
    <source>
        <dbReference type="PROSITE" id="PS50102"/>
    </source>
</evidence>
<gene>
    <name evidence="5" type="ORF">BKA67DRAFT_535341</name>
</gene>
<dbReference type="GeneID" id="70128895"/>
<dbReference type="GO" id="GO:0005634">
    <property type="term" value="C:nucleus"/>
    <property type="evidence" value="ECO:0007669"/>
    <property type="project" value="TreeGrafter"/>
</dbReference>
<comment type="caution">
    <text evidence="5">The sequence shown here is derived from an EMBL/GenBank/DDBJ whole genome shotgun (WGS) entry which is preliminary data.</text>
</comment>
<feature type="domain" description="RRM" evidence="4">
    <location>
        <begin position="273"/>
        <end position="355"/>
    </location>
</feature>
<dbReference type="GO" id="GO:0003729">
    <property type="term" value="F:mRNA binding"/>
    <property type="evidence" value="ECO:0007669"/>
    <property type="project" value="TreeGrafter"/>
</dbReference>
<dbReference type="RefSeq" id="XP_045958267.1">
    <property type="nucleotide sequence ID" value="XM_046100003.1"/>
</dbReference>
<dbReference type="InterPro" id="IPR050374">
    <property type="entry name" value="RRT5_SRSF_SR"/>
</dbReference>
<dbReference type="OrthoDB" id="610462at2759"/>
<reference evidence="5" key="1">
    <citation type="journal article" date="2021" name="Nat. Commun.">
        <title>Genetic determinants of endophytism in the Arabidopsis root mycobiome.</title>
        <authorList>
            <person name="Mesny F."/>
            <person name="Miyauchi S."/>
            <person name="Thiergart T."/>
            <person name="Pickel B."/>
            <person name="Atanasova L."/>
            <person name="Karlsson M."/>
            <person name="Huettel B."/>
            <person name="Barry K.W."/>
            <person name="Haridas S."/>
            <person name="Chen C."/>
            <person name="Bauer D."/>
            <person name="Andreopoulos W."/>
            <person name="Pangilinan J."/>
            <person name="LaButti K."/>
            <person name="Riley R."/>
            <person name="Lipzen A."/>
            <person name="Clum A."/>
            <person name="Drula E."/>
            <person name="Henrissat B."/>
            <person name="Kohler A."/>
            <person name="Grigoriev I.V."/>
            <person name="Martin F.M."/>
            <person name="Hacquard S."/>
        </authorList>
    </citation>
    <scope>NUCLEOTIDE SEQUENCE</scope>
    <source>
        <strain evidence="5">MPI-SDFR-AT-0073</strain>
    </source>
</reference>
<evidence type="ECO:0000256" key="3">
    <source>
        <dbReference type="SAM" id="MobiDB-lite"/>
    </source>
</evidence>
<accession>A0A9P8UKM4</accession>
<dbReference type="GO" id="GO:0005737">
    <property type="term" value="C:cytoplasm"/>
    <property type="evidence" value="ECO:0007669"/>
    <property type="project" value="TreeGrafter"/>
</dbReference>
<dbReference type="Gene3D" id="3.30.70.330">
    <property type="match status" value="2"/>
</dbReference>
<name>A0A9P8UKM4_9PEZI</name>
<dbReference type="PANTHER" id="PTHR23003">
    <property type="entry name" value="RNA RECOGNITION MOTIF RRM DOMAIN CONTAINING PROTEIN"/>
    <property type="match status" value="1"/>
</dbReference>
<proteinExistence type="predicted"/>
<dbReference type="InterPro" id="IPR035979">
    <property type="entry name" value="RBD_domain_sf"/>
</dbReference>
<dbReference type="AlphaFoldDB" id="A0A9P8UKM4"/>
<feature type="region of interest" description="Disordered" evidence="3">
    <location>
        <begin position="118"/>
        <end position="140"/>
    </location>
</feature>
<evidence type="ECO:0000313" key="6">
    <source>
        <dbReference type="Proteomes" id="UP000758603"/>
    </source>
</evidence>
<dbReference type="InterPro" id="IPR012677">
    <property type="entry name" value="Nucleotide-bd_a/b_plait_sf"/>
</dbReference>
<feature type="region of interest" description="Disordered" evidence="3">
    <location>
        <begin position="356"/>
        <end position="426"/>
    </location>
</feature>
<dbReference type="Proteomes" id="UP000758603">
    <property type="component" value="Unassembled WGS sequence"/>
</dbReference>
<evidence type="ECO:0000313" key="5">
    <source>
        <dbReference type="EMBL" id="KAH6653997.1"/>
    </source>
</evidence>
<evidence type="ECO:0000256" key="2">
    <source>
        <dbReference type="PROSITE-ProRule" id="PRU00176"/>
    </source>
</evidence>
<dbReference type="EMBL" id="JAGPXC010000004">
    <property type="protein sequence ID" value="KAH6653997.1"/>
    <property type="molecule type" value="Genomic_DNA"/>
</dbReference>
<evidence type="ECO:0000256" key="1">
    <source>
        <dbReference type="ARBA" id="ARBA00022884"/>
    </source>
</evidence>
<dbReference type="PROSITE" id="PS50102">
    <property type="entry name" value="RRM"/>
    <property type="match status" value="1"/>
</dbReference>
<dbReference type="SMART" id="SM00360">
    <property type="entry name" value="RRM"/>
    <property type="match status" value="2"/>
</dbReference>
<dbReference type="SUPFAM" id="SSF54928">
    <property type="entry name" value="RNA-binding domain, RBD"/>
    <property type="match status" value="2"/>
</dbReference>
<organism evidence="5 6">
    <name type="scientific">Truncatella angustata</name>
    <dbReference type="NCBI Taxonomy" id="152316"/>
    <lineage>
        <taxon>Eukaryota</taxon>
        <taxon>Fungi</taxon>
        <taxon>Dikarya</taxon>
        <taxon>Ascomycota</taxon>
        <taxon>Pezizomycotina</taxon>
        <taxon>Sordariomycetes</taxon>
        <taxon>Xylariomycetidae</taxon>
        <taxon>Amphisphaeriales</taxon>
        <taxon>Sporocadaceae</taxon>
        <taxon>Truncatella</taxon>
    </lineage>
</organism>
<keyword evidence="6" id="KW-1185">Reference proteome</keyword>
<protein>
    <recommendedName>
        <fullName evidence="4">RRM domain-containing protein</fullName>
    </recommendedName>
</protein>
<dbReference type="Pfam" id="PF00076">
    <property type="entry name" value="RRM_1"/>
    <property type="match status" value="1"/>
</dbReference>